<dbReference type="FunFam" id="3.15.10.30:FF:000001">
    <property type="entry name" value="Takeout-like protein 1"/>
    <property type="match status" value="1"/>
</dbReference>
<evidence type="ECO:0000256" key="1">
    <source>
        <dbReference type="ARBA" id="ARBA00022729"/>
    </source>
</evidence>
<comment type="caution">
    <text evidence="5">The sequence shown here is derived from an EMBL/GenBank/DDBJ whole genome shotgun (WGS) entry which is preliminary data.</text>
</comment>
<keyword evidence="2" id="KW-0090">Biological rhythms</keyword>
<dbReference type="Gene3D" id="3.15.10.30">
    <property type="entry name" value="Haemolymph juvenile hormone binding protein"/>
    <property type="match status" value="1"/>
</dbReference>
<reference evidence="5 6" key="1">
    <citation type="submission" date="2024-05" db="EMBL/GenBank/DDBJ databases">
        <title>Genetic variation in Jamaican populations of the coffee berry borer (Hypothenemus hampei).</title>
        <authorList>
            <person name="Errbii M."/>
            <person name="Myrie A."/>
        </authorList>
    </citation>
    <scope>NUCLEOTIDE SEQUENCE [LARGE SCALE GENOMIC DNA]</scope>
    <source>
        <strain evidence="5">JA-Hopewell-2020-01-JO</strain>
        <tissue evidence="5">Whole body</tissue>
    </source>
</reference>
<accession>A0ABD1ECJ3</accession>
<dbReference type="SMART" id="SM00700">
    <property type="entry name" value="JHBP"/>
    <property type="match status" value="1"/>
</dbReference>
<keyword evidence="6" id="KW-1185">Reference proteome</keyword>
<name>A0ABD1ECJ3_HYPHA</name>
<protein>
    <submittedName>
        <fullName evidence="5">Uncharacterized protein</fullName>
    </submittedName>
</protein>
<dbReference type="PANTHER" id="PTHR11008">
    <property type="entry name" value="PROTEIN TAKEOUT-LIKE PROTEIN"/>
    <property type="match status" value="1"/>
</dbReference>
<evidence type="ECO:0000313" key="6">
    <source>
        <dbReference type="Proteomes" id="UP001566132"/>
    </source>
</evidence>
<feature type="signal peptide" evidence="4">
    <location>
        <begin position="1"/>
        <end position="21"/>
    </location>
</feature>
<dbReference type="EMBL" id="JBDJPC010000009">
    <property type="protein sequence ID" value="KAL1492275.1"/>
    <property type="molecule type" value="Genomic_DNA"/>
</dbReference>
<evidence type="ECO:0000313" key="5">
    <source>
        <dbReference type="EMBL" id="KAL1492275.1"/>
    </source>
</evidence>
<organism evidence="5 6">
    <name type="scientific">Hypothenemus hampei</name>
    <name type="common">Coffee berry borer</name>
    <dbReference type="NCBI Taxonomy" id="57062"/>
    <lineage>
        <taxon>Eukaryota</taxon>
        <taxon>Metazoa</taxon>
        <taxon>Ecdysozoa</taxon>
        <taxon>Arthropoda</taxon>
        <taxon>Hexapoda</taxon>
        <taxon>Insecta</taxon>
        <taxon>Pterygota</taxon>
        <taxon>Neoptera</taxon>
        <taxon>Endopterygota</taxon>
        <taxon>Coleoptera</taxon>
        <taxon>Polyphaga</taxon>
        <taxon>Cucujiformia</taxon>
        <taxon>Curculionidae</taxon>
        <taxon>Scolytinae</taxon>
        <taxon>Hypothenemus</taxon>
    </lineage>
</organism>
<dbReference type="Pfam" id="PF06585">
    <property type="entry name" value="JHBP"/>
    <property type="match status" value="1"/>
</dbReference>
<dbReference type="GO" id="GO:0007623">
    <property type="term" value="P:circadian rhythm"/>
    <property type="evidence" value="ECO:0007669"/>
    <property type="project" value="UniProtKB-ARBA"/>
</dbReference>
<dbReference type="InterPro" id="IPR010562">
    <property type="entry name" value="Haemolymph_juvenile_hormone-bd"/>
</dbReference>
<evidence type="ECO:0000256" key="4">
    <source>
        <dbReference type="SAM" id="SignalP"/>
    </source>
</evidence>
<dbReference type="PANTHER" id="PTHR11008:SF32">
    <property type="entry name" value="CIRCADIAN CLOCK-CONTROLLED PROTEIN DAYWAKE-RELATED"/>
    <property type="match status" value="1"/>
</dbReference>
<proteinExistence type="inferred from homology"/>
<dbReference type="AlphaFoldDB" id="A0ABD1ECJ3"/>
<sequence length="245" mass="27109">MNKMFTTFAGISLVLVTAVVAELPPYIKPCSRSSPDFKKCCVNHGNEALPALLKGDNRLKLPSMTPLTFPKVEVNAGPNLKLSFNDANFYGLETIQLLDMDVDFGQQTMEVKLKSDRISVIGQYDVDGKIMVLPLTGKGPENITIINTDFVYKMTYTTTVKNGKAYVKPAKDDLKWKIAKAYFQLDNLFNGNVQMGDNVNKFLNDNDQDVLKELGGAVTEVIRIIARTVADALFSSTPLDEIFLA</sequence>
<feature type="chain" id="PRO_5044883891" evidence="4">
    <location>
        <begin position="22"/>
        <end position="245"/>
    </location>
</feature>
<dbReference type="InterPro" id="IPR038606">
    <property type="entry name" value="To_sf"/>
</dbReference>
<evidence type="ECO:0000256" key="2">
    <source>
        <dbReference type="ARBA" id="ARBA00023108"/>
    </source>
</evidence>
<comment type="similarity">
    <text evidence="3">Belongs to the TO family.</text>
</comment>
<evidence type="ECO:0000256" key="3">
    <source>
        <dbReference type="ARBA" id="ARBA00060902"/>
    </source>
</evidence>
<keyword evidence="1 4" id="KW-0732">Signal</keyword>
<dbReference type="Proteomes" id="UP001566132">
    <property type="component" value="Unassembled WGS sequence"/>
</dbReference>
<gene>
    <name evidence="5" type="ORF">ABEB36_012750</name>
</gene>